<dbReference type="Proteomes" id="UP001218638">
    <property type="component" value="Chromosome"/>
</dbReference>
<gene>
    <name evidence="2" type="ORF">PXH66_17530</name>
</gene>
<dbReference type="GO" id="GO:0016747">
    <property type="term" value="F:acyltransferase activity, transferring groups other than amino-acyl groups"/>
    <property type="evidence" value="ECO:0007669"/>
    <property type="project" value="InterPro"/>
</dbReference>
<feature type="domain" description="N-acetyltransferase" evidence="1">
    <location>
        <begin position="3"/>
        <end position="166"/>
    </location>
</feature>
<name>A0AAF0CHC5_9BACT</name>
<dbReference type="PANTHER" id="PTHR43072:SF8">
    <property type="entry name" value="ACYLTRANSFERASE FABY-RELATED"/>
    <property type="match status" value="1"/>
</dbReference>
<protein>
    <submittedName>
        <fullName evidence="2">GNAT family N-acetyltransferase</fullName>
    </submittedName>
</protein>
<evidence type="ECO:0000313" key="3">
    <source>
        <dbReference type="Proteomes" id="UP001218638"/>
    </source>
</evidence>
<dbReference type="PANTHER" id="PTHR43072">
    <property type="entry name" value="N-ACETYLTRANSFERASE"/>
    <property type="match status" value="1"/>
</dbReference>
<dbReference type="KEGG" id="slom:PXH66_17530"/>
<sequence>MTPTIRPATPDDIAAIHAIYAHHVQYGTGTFEIEAPTVEAMRSRFKQTAGRDYPFYVAVSDDEVIGYGYVGPFRERAAYQFTVEDSIYLHPEKRGQGIGRLLLNQLITASTERGFKQMIALIGDSDNRASIRLHATAGFRSTGTLQAVGRKFDRWLDVVIMQRPLGEE</sequence>
<keyword evidence="3" id="KW-1185">Reference proteome</keyword>
<proteinExistence type="predicted"/>
<accession>A0AAF0CHC5</accession>
<dbReference type="Gene3D" id="3.40.630.30">
    <property type="match status" value="1"/>
</dbReference>
<dbReference type="SUPFAM" id="SSF55729">
    <property type="entry name" value="Acyl-CoA N-acyltransferases (Nat)"/>
    <property type="match status" value="1"/>
</dbReference>
<reference evidence="2" key="1">
    <citation type="submission" date="2023-03" db="EMBL/GenBank/DDBJ databases">
        <title>Lomoglobus Profundus gen. nov., sp. nov., a novel member of the phylum Verrucomicrobia, isolated from deep-marine sediment of South China Sea.</title>
        <authorList>
            <person name="Ahmad T."/>
            <person name="Ishaq S.E."/>
            <person name="Wang F."/>
        </authorList>
    </citation>
    <scope>NUCLEOTIDE SEQUENCE</scope>
    <source>
        <strain evidence="2">LMO-M01</strain>
    </source>
</reference>
<dbReference type="InterPro" id="IPR000182">
    <property type="entry name" value="GNAT_dom"/>
</dbReference>
<dbReference type="RefSeq" id="WP_330928047.1">
    <property type="nucleotide sequence ID" value="NZ_CP119075.1"/>
</dbReference>
<organism evidence="2 3">
    <name type="scientific">Synoicihabitans lomoniglobus</name>
    <dbReference type="NCBI Taxonomy" id="2909285"/>
    <lineage>
        <taxon>Bacteria</taxon>
        <taxon>Pseudomonadati</taxon>
        <taxon>Verrucomicrobiota</taxon>
        <taxon>Opitutia</taxon>
        <taxon>Opitutales</taxon>
        <taxon>Opitutaceae</taxon>
        <taxon>Synoicihabitans</taxon>
    </lineage>
</organism>
<dbReference type="Pfam" id="PF00583">
    <property type="entry name" value="Acetyltransf_1"/>
    <property type="match status" value="1"/>
</dbReference>
<evidence type="ECO:0000313" key="2">
    <source>
        <dbReference type="EMBL" id="WED64142.1"/>
    </source>
</evidence>
<dbReference type="InterPro" id="IPR016181">
    <property type="entry name" value="Acyl_CoA_acyltransferase"/>
</dbReference>
<dbReference type="AlphaFoldDB" id="A0AAF0CHC5"/>
<dbReference type="PROSITE" id="PS51186">
    <property type="entry name" value="GNAT"/>
    <property type="match status" value="1"/>
</dbReference>
<dbReference type="CDD" id="cd04301">
    <property type="entry name" value="NAT_SF"/>
    <property type="match status" value="1"/>
</dbReference>
<dbReference type="EMBL" id="CP119075">
    <property type="protein sequence ID" value="WED64142.1"/>
    <property type="molecule type" value="Genomic_DNA"/>
</dbReference>
<evidence type="ECO:0000259" key="1">
    <source>
        <dbReference type="PROSITE" id="PS51186"/>
    </source>
</evidence>